<dbReference type="GO" id="GO:0008270">
    <property type="term" value="F:zinc ion binding"/>
    <property type="evidence" value="ECO:0007669"/>
    <property type="project" value="UniProtKB-KW"/>
</dbReference>
<evidence type="ECO:0000313" key="5">
    <source>
        <dbReference type="EMBL" id="EDQ85345.1"/>
    </source>
</evidence>
<gene>
    <name evidence="5" type="ORF">MONBRDRAFT_29273</name>
</gene>
<dbReference type="InterPro" id="IPR039795">
    <property type="entry name" value="LTN1/Rkr1"/>
</dbReference>
<dbReference type="GO" id="GO:0043023">
    <property type="term" value="F:ribosomal large subunit binding"/>
    <property type="evidence" value="ECO:0000318"/>
    <property type="project" value="GO_Central"/>
</dbReference>
<dbReference type="Gene3D" id="1.25.10.10">
    <property type="entry name" value="Leucine-rich Repeat Variant"/>
    <property type="match status" value="1"/>
</dbReference>
<comment type="function">
    <text evidence="1">E3 ubiquitin-protein ligase. Component of the ribosome quality control complex (RQC), a ribosome-associated complex that mediates ubiquitination and extraction of incompletely synthesized nascent chains for proteasomal degradation.</text>
</comment>
<evidence type="ECO:0000256" key="1">
    <source>
        <dbReference type="RuleBase" id="RU367090"/>
    </source>
</evidence>
<sequence length="1632" mass="175537">MGKGNQQAASLAHFKASSSARAAERQGGQLRTFSAFSNTAGTPGATAGRGYLVPGEDDKLMPDLKQALSKLKKRDAVTRVKVDASHRLRPAFVHGAPAHAQRALTLLLAFTQTLEEVLAILNGTEDDQILATLEHWPRLYNRLSQDADRRARDFTARVWAVLATRAGKRIAPFLKAILPAWLLAQHDPSREVAKQTRDTFTTLFATSDKQHKTISFAQEEIVAAYRFNLLELSLEDLRNQNTGDDEQELRDKHSRILTNTLLALGDVLRLDHEALAVAYPALQELFADSRLWKLHKLDNPDILASLYALVGTAVRFHPDLLDHDLKRVASLLCKYVPSTLGSHGSRTPQDVWSVLSPQKTLLPRVWQLSAQLGGAIAETFFNGLVPLLACIPSDLVEGVQLFEACTEALLAGLVGKASRATCPGSIYLGAWQALLLHFGPTHQELAQNALVQLVQTLCFNPSADWVRAEQLIQFCSTIASTNELASLGLLRDALDALARRQVAWITEVAASPASAASTPHVDDDVADGNESPPLSPSTVTAPADAAPARVSFAPDATAMLPAGEVPSAEVQSKPEAPEVRLRAQRALAVLSALLEADPELRGHVSGNLVLPGLSVWSEAGDLPVSLAHFILKAAQGCTLTTEQAADVLARVDALTSVVAAASRADLFGLACRSLMAADAHAQEQWSARLVARAGELDQRSVLLEALVCVAPREGANWSTALIEQLAREVHALEDATTSPTAQVQDLATAAGHLWCLSVTATTSDALRPVLLDIRPTCHDLLAVEASENSAARTFALAVHDGLSPTSAFATEQLSEVSWLLTRCVEVLAHRSAQPLCVQADALPSDLPARLNAVLQRVLTVLYHDVGPSSAIVLELLESVLNGPVWQKGSALDHALGAAMTGLPLPVRTAVLGRLATQAELRMSTGGPPSLKDLATGLVTFGDVDLARIEEAVSQRMALAPARRLLDLLVTESGWDAFSADQSVSAEQLAGLTSLWALERSDATEVGARALDDDFISPVLSNSTAPLPAIELLQAALCLKEENGRVAYLQAILSRVEGLLGLDATVLAAQALAKWPATGAVWTAALDMKLTSARGAQAIQLLAAYLPGPTGSAQTAPLLASLTTRVEGVAHEGLSLLDDPSPLLSPILACSVVAANLARSRYQVDMAAAAALADEAQQALSEAARAALQRQQATRIQLPEGSTKVIQALRQCLEVIQSWQDAEEELLEFREDDEDELPRPQRLVKMAVASGMKAAPPALADAAREWQSFFLPNSSEICYAHLERSAAAALAGNTGTVASALHAVIGELGQLCLDDEDKASGWGVSDADDELEEELETTSEGVVVVRATQRERPADIMLKFLEPFILALGGDERRCEAEEHAVDLLWQRGHLLLWNLLTVVFERVSAELRPALANPLLYEGTFCPSLTYYFDHFLENQRALPTDIGEMLERPQAQRLGDLAPSPAGLVRLAALVYGHFFLRMPAMAVSSFTSTIVSPVVCRGELNAADARTVGSDDEDESRVTVQSRFAVREVSAVYRKDTLTLELVIKLPEDYPLSKAEVGRERATGWQMDNRLYPSNPGFWVVYVDLTGAACGHFWGQMAQVGSVTLPLHQQPERQHRGCGAIVEAKRGQDF</sequence>
<dbReference type="InParanoid" id="A9VAL9"/>
<comment type="catalytic activity">
    <reaction evidence="1">
        <text>S-ubiquitinyl-[E2 ubiquitin-conjugating enzyme]-L-cysteine + [acceptor protein]-L-lysine = [E2 ubiquitin-conjugating enzyme]-L-cysteine + N(6)-ubiquitinyl-[acceptor protein]-L-lysine.</text>
        <dbReference type="EC" id="2.3.2.27"/>
    </reaction>
</comment>
<evidence type="ECO:0000259" key="3">
    <source>
        <dbReference type="Pfam" id="PF22958"/>
    </source>
</evidence>
<dbReference type="Pfam" id="PF22958">
    <property type="entry name" value="Ltn1_1st"/>
    <property type="match status" value="1"/>
</dbReference>
<reference evidence="5 6" key="1">
    <citation type="journal article" date="2008" name="Nature">
        <title>The genome of the choanoflagellate Monosiga brevicollis and the origin of metazoans.</title>
        <authorList>
            <consortium name="JGI Sequencing"/>
            <person name="King N."/>
            <person name="Westbrook M.J."/>
            <person name="Young S.L."/>
            <person name="Kuo A."/>
            <person name="Abedin M."/>
            <person name="Chapman J."/>
            <person name="Fairclough S."/>
            <person name="Hellsten U."/>
            <person name="Isogai Y."/>
            <person name="Letunic I."/>
            <person name="Marr M."/>
            <person name="Pincus D."/>
            <person name="Putnam N."/>
            <person name="Rokas A."/>
            <person name="Wright K.J."/>
            <person name="Zuzow R."/>
            <person name="Dirks W."/>
            <person name="Good M."/>
            <person name="Goodstein D."/>
            <person name="Lemons D."/>
            <person name="Li W."/>
            <person name="Lyons J.B."/>
            <person name="Morris A."/>
            <person name="Nichols S."/>
            <person name="Richter D.J."/>
            <person name="Salamov A."/>
            <person name="Bork P."/>
            <person name="Lim W.A."/>
            <person name="Manning G."/>
            <person name="Miller W.T."/>
            <person name="McGinnis W."/>
            <person name="Shapiro H."/>
            <person name="Tjian R."/>
            <person name="Grigoriev I.V."/>
            <person name="Rokhsar D."/>
        </authorList>
    </citation>
    <scope>NUCLEOTIDE SEQUENCE [LARGE SCALE GENOMIC DNA]</scope>
    <source>
        <strain evidence="6">MX1 / ATCC 50154</strain>
    </source>
</reference>
<dbReference type="EC" id="2.3.2.27" evidence="1"/>
<feature type="domain" description="E3 ubiquitin-protein ligase listerin ubiquitin conjugating" evidence="4">
    <location>
        <begin position="1521"/>
        <end position="1566"/>
    </location>
</feature>
<proteinExistence type="inferred from homology"/>
<dbReference type="InterPro" id="IPR054476">
    <property type="entry name" value="Ltn1_N"/>
</dbReference>
<keyword evidence="1" id="KW-0863">Zinc-finger</keyword>
<evidence type="ECO:0000313" key="6">
    <source>
        <dbReference type="Proteomes" id="UP000001357"/>
    </source>
</evidence>
<name>A9VAL9_MONBE</name>
<dbReference type="GO" id="GO:0061630">
    <property type="term" value="F:ubiquitin protein ligase activity"/>
    <property type="evidence" value="ECO:0000318"/>
    <property type="project" value="GO_Central"/>
</dbReference>
<dbReference type="eggNOG" id="KOG0803">
    <property type="taxonomic scope" value="Eukaryota"/>
</dbReference>
<dbReference type="Pfam" id="PF23009">
    <property type="entry name" value="UBC_like"/>
    <property type="match status" value="1"/>
</dbReference>
<evidence type="ECO:0000259" key="4">
    <source>
        <dbReference type="Pfam" id="PF23009"/>
    </source>
</evidence>
<dbReference type="InterPro" id="IPR054478">
    <property type="entry name" value="LTN1_UBC"/>
</dbReference>
<dbReference type="RefSeq" id="XP_001749756.1">
    <property type="nucleotide sequence ID" value="XM_001749704.1"/>
</dbReference>
<keyword evidence="1" id="KW-0862">Zinc</keyword>
<dbReference type="GO" id="GO:1990112">
    <property type="term" value="C:RQC complex"/>
    <property type="evidence" value="ECO:0000318"/>
    <property type="project" value="GO_Central"/>
</dbReference>
<dbReference type="GeneID" id="5895075"/>
<protein>
    <recommendedName>
        <fullName evidence="1">E3 ubiquitin-protein ligase listerin</fullName>
        <ecNumber evidence="1">2.3.2.27</ecNumber>
    </recommendedName>
    <alternativeName>
        <fullName evidence="1">RING-type E3 ubiquitin transferase listerin</fullName>
    </alternativeName>
</protein>
<dbReference type="PANTHER" id="PTHR12389:SF0">
    <property type="entry name" value="E3 UBIQUITIN-PROTEIN LIGASE LISTERIN"/>
    <property type="match status" value="1"/>
</dbReference>
<dbReference type="Proteomes" id="UP000001357">
    <property type="component" value="Unassembled WGS sequence"/>
</dbReference>
<keyword evidence="1" id="KW-0833">Ubl conjugation pathway</keyword>
<dbReference type="InterPro" id="IPR016024">
    <property type="entry name" value="ARM-type_fold"/>
</dbReference>
<dbReference type="GO" id="GO:0005829">
    <property type="term" value="C:cytosol"/>
    <property type="evidence" value="ECO:0000318"/>
    <property type="project" value="GO_Central"/>
</dbReference>
<dbReference type="STRING" id="81824.A9VAL9"/>
<feature type="region of interest" description="Disordered" evidence="2">
    <location>
        <begin position="1"/>
        <end position="26"/>
    </location>
</feature>
<comment type="subunit">
    <text evidence="1">Component of the ribosome quality control complex (RQC).</text>
</comment>
<dbReference type="PANTHER" id="PTHR12389">
    <property type="entry name" value="ZINC FINGER PROTEIN 294"/>
    <property type="match status" value="1"/>
</dbReference>
<feature type="region of interest" description="Disordered" evidence="2">
    <location>
        <begin position="515"/>
        <end position="543"/>
    </location>
</feature>
<dbReference type="GO" id="GO:0016567">
    <property type="term" value="P:protein ubiquitination"/>
    <property type="evidence" value="ECO:0007669"/>
    <property type="project" value="UniProtKB-UniPathway"/>
</dbReference>
<organism evidence="5 6">
    <name type="scientific">Monosiga brevicollis</name>
    <name type="common">Choanoflagellate</name>
    <dbReference type="NCBI Taxonomy" id="81824"/>
    <lineage>
        <taxon>Eukaryota</taxon>
        <taxon>Choanoflagellata</taxon>
        <taxon>Craspedida</taxon>
        <taxon>Salpingoecidae</taxon>
        <taxon>Monosiga</taxon>
    </lineage>
</organism>
<dbReference type="GO" id="GO:1990116">
    <property type="term" value="P:ribosome-associated ubiquitin-dependent protein catabolic process"/>
    <property type="evidence" value="ECO:0000318"/>
    <property type="project" value="GO_Central"/>
</dbReference>
<comment type="similarity">
    <text evidence="1">Belongs to the LTN1 family.</text>
</comment>
<accession>A9VAL9</accession>
<keyword evidence="1" id="KW-0479">Metal-binding</keyword>
<dbReference type="UniPathway" id="UPA00143"/>
<dbReference type="InterPro" id="IPR011989">
    <property type="entry name" value="ARM-like"/>
</dbReference>
<dbReference type="EMBL" id="CH991574">
    <property type="protein sequence ID" value="EDQ85345.1"/>
    <property type="molecule type" value="Genomic_DNA"/>
</dbReference>
<dbReference type="FunCoup" id="A9VAL9">
    <property type="interactions" value="1326"/>
</dbReference>
<dbReference type="KEGG" id="mbr:MONBRDRAFT_29273"/>
<keyword evidence="6" id="KW-1185">Reference proteome</keyword>
<keyword evidence="1" id="KW-0808">Transferase</keyword>
<evidence type="ECO:0000256" key="2">
    <source>
        <dbReference type="SAM" id="MobiDB-lite"/>
    </source>
</evidence>
<comment type="pathway">
    <text evidence="1">Protein modification; protein ubiquitination.</text>
</comment>
<dbReference type="GO" id="GO:0072344">
    <property type="term" value="P:rescue of stalled ribosome"/>
    <property type="evidence" value="ECO:0000318"/>
    <property type="project" value="GO_Central"/>
</dbReference>
<dbReference type="SUPFAM" id="SSF48371">
    <property type="entry name" value="ARM repeat"/>
    <property type="match status" value="1"/>
</dbReference>
<feature type="domain" description="E3 ubiquitin-protein ligase listerin N-terminal" evidence="3">
    <location>
        <begin position="113"/>
        <end position="379"/>
    </location>
</feature>